<evidence type="ECO:0000256" key="1">
    <source>
        <dbReference type="SAM" id="MobiDB-lite"/>
    </source>
</evidence>
<feature type="compositionally biased region" description="Acidic residues" evidence="1">
    <location>
        <begin position="442"/>
        <end position="451"/>
    </location>
</feature>
<protein>
    <submittedName>
        <fullName evidence="2">Uncharacterized protein</fullName>
    </submittedName>
</protein>
<evidence type="ECO:0000313" key="2">
    <source>
        <dbReference type="EMBL" id="RKP06112.1"/>
    </source>
</evidence>
<feature type="region of interest" description="Disordered" evidence="1">
    <location>
        <begin position="416"/>
        <end position="451"/>
    </location>
</feature>
<dbReference type="Proteomes" id="UP000271241">
    <property type="component" value="Unassembled WGS sequence"/>
</dbReference>
<feature type="region of interest" description="Disordered" evidence="1">
    <location>
        <begin position="242"/>
        <end position="363"/>
    </location>
</feature>
<sequence>MQGKKQEACTSRVWKRGYERAAGLSNARCQRVRTEKKEVLVLVGVYARVRAYSMAVPDIEQSAPDRSAAGVFSIHAVTTTRIPLSICRWWRALKRIHGAMSAELGRHAALRPRRLPLLPAAFLADWPSDLAETTPELPWARAGLGHGGQGQGDRGSTVLTQPAPSGTGRTSAAERSGPRFDRTLEALERVELHHRIKLIGHEVDCVKARLRALNLSGTEESETSGEEDAGEYMEPMHHHVQAEQEMEEEEMEEEGEEGEEMEEIEDGEEAGYDEQDEGEGEEEEEDDEEQWRYMSDQHGGDPRYGDHAITPDHGQRSSSQAAGSAQITPEGQIRSTSEHHGSAVQQRMGTRIVTTTTPSDAVIGMARTSSGSYSSADEYVDAQEYPSDAAPVAASTARQVGGARRAAAYAARRAVAATGVAGASPRRRYQRRHRNDDAGGATDDDDDEEDG</sequence>
<dbReference type="AlphaFoldDB" id="A0A4P9XK33"/>
<gene>
    <name evidence="2" type="ORF">THASP1DRAFT_25505</name>
</gene>
<feature type="compositionally biased region" description="Basic and acidic residues" evidence="1">
    <location>
        <begin position="298"/>
        <end position="315"/>
    </location>
</feature>
<feature type="compositionally biased region" description="Low complexity" evidence="1">
    <location>
        <begin position="316"/>
        <end position="326"/>
    </location>
</feature>
<feature type="compositionally biased region" description="Gly residues" evidence="1">
    <location>
        <begin position="144"/>
        <end position="153"/>
    </location>
</feature>
<feature type="compositionally biased region" description="Acidic residues" evidence="1">
    <location>
        <begin position="244"/>
        <end position="289"/>
    </location>
</feature>
<feature type="compositionally biased region" description="Polar residues" evidence="1">
    <location>
        <begin position="157"/>
        <end position="170"/>
    </location>
</feature>
<organism evidence="2 3">
    <name type="scientific">Thamnocephalis sphaerospora</name>
    <dbReference type="NCBI Taxonomy" id="78915"/>
    <lineage>
        <taxon>Eukaryota</taxon>
        <taxon>Fungi</taxon>
        <taxon>Fungi incertae sedis</taxon>
        <taxon>Zoopagomycota</taxon>
        <taxon>Zoopagomycotina</taxon>
        <taxon>Zoopagomycetes</taxon>
        <taxon>Zoopagales</taxon>
        <taxon>Sigmoideomycetaceae</taxon>
        <taxon>Thamnocephalis</taxon>
    </lineage>
</organism>
<dbReference type="EMBL" id="KZ992951">
    <property type="protein sequence ID" value="RKP06112.1"/>
    <property type="molecule type" value="Genomic_DNA"/>
</dbReference>
<feature type="region of interest" description="Disordered" evidence="1">
    <location>
        <begin position="139"/>
        <end position="178"/>
    </location>
</feature>
<feature type="compositionally biased region" description="Polar residues" evidence="1">
    <location>
        <begin position="343"/>
        <end position="359"/>
    </location>
</feature>
<keyword evidence="3" id="KW-1185">Reference proteome</keyword>
<accession>A0A4P9XK33</accession>
<proteinExistence type="predicted"/>
<reference evidence="3" key="1">
    <citation type="journal article" date="2018" name="Nat. Microbiol.">
        <title>Leveraging single-cell genomics to expand the fungal tree of life.</title>
        <authorList>
            <person name="Ahrendt S.R."/>
            <person name="Quandt C.A."/>
            <person name="Ciobanu D."/>
            <person name="Clum A."/>
            <person name="Salamov A."/>
            <person name="Andreopoulos B."/>
            <person name="Cheng J.F."/>
            <person name="Woyke T."/>
            <person name="Pelin A."/>
            <person name="Henrissat B."/>
            <person name="Reynolds N.K."/>
            <person name="Benny G.L."/>
            <person name="Smith M.E."/>
            <person name="James T.Y."/>
            <person name="Grigoriev I.V."/>
        </authorList>
    </citation>
    <scope>NUCLEOTIDE SEQUENCE [LARGE SCALE GENOMIC DNA]</scope>
    <source>
        <strain evidence="3">RSA 1356</strain>
    </source>
</reference>
<name>A0A4P9XK33_9FUNG</name>
<evidence type="ECO:0000313" key="3">
    <source>
        <dbReference type="Proteomes" id="UP000271241"/>
    </source>
</evidence>